<sequence length="48" mass="5226">MIDILHLVKAGKLVEAEAKVVEALNEQRDQLLEAGRQNLADSILPSGE</sequence>
<organism evidence="1 2">
    <name type="scientific">Vibrio phage VP-1</name>
    <dbReference type="NCBI Taxonomy" id="2234088"/>
    <lineage>
        <taxon>Viruses</taxon>
        <taxon>Duplodnaviria</taxon>
        <taxon>Heunggongvirae</taxon>
        <taxon>Uroviricota</taxon>
        <taxon>Caudoviricetes</taxon>
        <taxon>Pantevenvirales</taxon>
        <taxon>Ackermannviridae</taxon>
        <taxon>Vapseptimavirus</taxon>
        <taxon>Vapseptimavirus VAP7</taxon>
    </lineage>
</organism>
<evidence type="ECO:0000313" key="2">
    <source>
        <dbReference type="Proteomes" id="UP000305753"/>
    </source>
</evidence>
<reference evidence="1 2" key="1">
    <citation type="submission" date="2018-05" db="EMBL/GenBank/DDBJ databases">
        <title>Whole genome sequencing of Vibrio phage VP-1.</title>
        <authorList>
            <person name="Nandita M."/>
            <person name="Bhat S.G."/>
        </authorList>
    </citation>
    <scope>NUCLEOTIDE SEQUENCE [LARGE SCALE GENOMIC DNA]</scope>
</reference>
<evidence type="ECO:0000313" key="1">
    <source>
        <dbReference type="EMBL" id="AWY10150.1"/>
    </source>
</evidence>
<name>A0A4V0NRV0_9CAUD</name>
<proteinExistence type="predicted"/>
<accession>A0A4V0NRV0</accession>
<dbReference type="Proteomes" id="UP000305753">
    <property type="component" value="Segment"/>
</dbReference>
<dbReference type="EMBL" id="MH363700">
    <property type="protein sequence ID" value="AWY10150.1"/>
    <property type="molecule type" value="Genomic_DNA"/>
</dbReference>
<protein>
    <submittedName>
        <fullName evidence="1">Uncharacterized protein</fullName>
    </submittedName>
</protein>